<comment type="caution">
    <text evidence="9">The sequence shown here is derived from an EMBL/GenBank/DDBJ whole genome shotgun (WGS) entry which is preliminary data.</text>
</comment>
<dbReference type="Gene3D" id="1.20.1740.10">
    <property type="entry name" value="Amino acid/polyamine transporter I"/>
    <property type="match status" value="1"/>
</dbReference>
<evidence type="ECO:0000313" key="10">
    <source>
        <dbReference type="Proteomes" id="UP001199916"/>
    </source>
</evidence>
<keyword evidence="4" id="KW-0309">Germination</keyword>
<feature type="transmembrane region" description="Helical" evidence="8">
    <location>
        <begin position="107"/>
        <end position="131"/>
    </location>
</feature>
<keyword evidence="10" id="KW-1185">Reference proteome</keyword>
<evidence type="ECO:0000256" key="1">
    <source>
        <dbReference type="ARBA" id="ARBA00004141"/>
    </source>
</evidence>
<reference evidence="9 10" key="1">
    <citation type="submission" date="2021-11" db="EMBL/GenBank/DDBJ databases">
        <title>Draft genome sequence of Paenibacillus profundus YoMME, a new Gram-positive bacteria with exoelectrogenic properties.</title>
        <authorList>
            <person name="Hubenova Y."/>
            <person name="Hubenova E."/>
            <person name="Manasiev Y."/>
            <person name="Peykov S."/>
            <person name="Mitov M."/>
        </authorList>
    </citation>
    <scope>NUCLEOTIDE SEQUENCE [LARGE SCALE GENOMIC DNA]</scope>
    <source>
        <strain evidence="9 10">YoMME</strain>
    </source>
</reference>
<keyword evidence="3" id="KW-0813">Transport</keyword>
<organism evidence="9 10">
    <name type="scientific">Paenibacillus profundus</name>
    <dbReference type="NCBI Taxonomy" id="1173085"/>
    <lineage>
        <taxon>Bacteria</taxon>
        <taxon>Bacillati</taxon>
        <taxon>Bacillota</taxon>
        <taxon>Bacilli</taxon>
        <taxon>Bacillales</taxon>
        <taxon>Paenibacillaceae</taxon>
        <taxon>Paenibacillus</taxon>
    </lineage>
</organism>
<feature type="transmembrane region" description="Helical" evidence="8">
    <location>
        <begin position="215"/>
        <end position="238"/>
    </location>
</feature>
<evidence type="ECO:0000256" key="7">
    <source>
        <dbReference type="ARBA" id="ARBA00023136"/>
    </source>
</evidence>
<evidence type="ECO:0000256" key="2">
    <source>
        <dbReference type="ARBA" id="ARBA00007998"/>
    </source>
</evidence>
<comment type="subcellular location">
    <subcellularLocation>
        <location evidence="1">Membrane</location>
        <topology evidence="1">Multi-pass membrane protein</topology>
    </subcellularLocation>
</comment>
<feature type="transmembrane region" description="Helical" evidence="8">
    <location>
        <begin position="267"/>
        <end position="289"/>
    </location>
</feature>
<evidence type="ECO:0000256" key="8">
    <source>
        <dbReference type="SAM" id="Phobius"/>
    </source>
</evidence>
<keyword evidence="7 8" id="KW-0472">Membrane</keyword>
<keyword evidence="6 8" id="KW-1133">Transmembrane helix</keyword>
<gene>
    <name evidence="9" type="ORF">LQV63_04425</name>
</gene>
<dbReference type="Proteomes" id="UP001199916">
    <property type="component" value="Unassembled WGS sequence"/>
</dbReference>
<protein>
    <submittedName>
        <fullName evidence="9">Spore germination protein</fullName>
    </submittedName>
</protein>
<dbReference type="EMBL" id="JAJNBZ010000002">
    <property type="protein sequence ID" value="MCE5168558.1"/>
    <property type="molecule type" value="Genomic_DNA"/>
</dbReference>
<dbReference type="NCBIfam" id="TIGR00912">
    <property type="entry name" value="2A0309"/>
    <property type="match status" value="1"/>
</dbReference>
<feature type="transmembrane region" description="Helical" evidence="8">
    <location>
        <begin position="336"/>
        <end position="355"/>
    </location>
</feature>
<feature type="transmembrane region" description="Helical" evidence="8">
    <location>
        <begin position="40"/>
        <end position="60"/>
    </location>
</feature>
<comment type="similarity">
    <text evidence="2">Belongs to the amino acid-polyamine-organocation (APC) superfamily. Spore germination protein (SGP) (TC 2.A.3.9) family.</text>
</comment>
<proteinExistence type="inferred from homology"/>
<dbReference type="InterPro" id="IPR004761">
    <property type="entry name" value="Spore_GerAB"/>
</dbReference>
<sequence>MEKGRITWPQLCMLMYLAVGSTSVLIIPAITSKFAGNDLWISPIIGSSTGFLTMFLLLKLHHYYPEQTIIQYGERLLGRWIGGAANLVWLFFLWHGAGLIVREYGEFIVGSVLLRTPEFVVSICLTFVCAVAIRGGIEVLGKFSLLIAPLFAGFIFLTPVLLLPELDVHHITPVLEKGWKPVFEGAVTPLVWFMEFALIGFVIPYATGKRNKWRWTIISIVLMLVTMLVTNLTCLFLFGNLTSLFTFPIFVASRYISLGNFFEHVEAIVMVLWVMSGFVQMAVWYYALVIGTAQCFKLSDYRPLVFPIGILIIAMSFWIADSIQEMNDLFMTSEPLFSGTVQIVYPALLLLLAWWKHRRNGGQDAKNRSSAS</sequence>
<evidence type="ECO:0000256" key="6">
    <source>
        <dbReference type="ARBA" id="ARBA00022989"/>
    </source>
</evidence>
<dbReference type="PANTHER" id="PTHR34975:SF2">
    <property type="entry name" value="SPORE GERMINATION PROTEIN A2"/>
    <property type="match status" value="1"/>
</dbReference>
<dbReference type="PANTHER" id="PTHR34975">
    <property type="entry name" value="SPORE GERMINATION PROTEIN A2"/>
    <property type="match status" value="1"/>
</dbReference>
<evidence type="ECO:0000313" key="9">
    <source>
        <dbReference type="EMBL" id="MCE5168558.1"/>
    </source>
</evidence>
<dbReference type="Pfam" id="PF03845">
    <property type="entry name" value="Spore_permease"/>
    <property type="match status" value="1"/>
</dbReference>
<keyword evidence="5 8" id="KW-0812">Transmembrane</keyword>
<feature type="transmembrane region" description="Helical" evidence="8">
    <location>
        <begin position="80"/>
        <end position="101"/>
    </location>
</feature>
<dbReference type="RefSeq" id="WP_233695798.1">
    <property type="nucleotide sequence ID" value="NZ_JAJNBZ010000002.1"/>
</dbReference>
<feature type="transmembrane region" description="Helical" evidence="8">
    <location>
        <begin position="182"/>
        <end position="203"/>
    </location>
</feature>
<feature type="transmembrane region" description="Helical" evidence="8">
    <location>
        <begin position="12"/>
        <end position="34"/>
    </location>
</feature>
<feature type="transmembrane region" description="Helical" evidence="8">
    <location>
        <begin position="143"/>
        <end position="162"/>
    </location>
</feature>
<evidence type="ECO:0000256" key="3">
    <source>
        <dbReference type="ARBA" id="ARBA00022448"/>
    </source>
</evidence>
<feature type="transmembrane region" description="Helical" evidence="8">
    <location>
        <begin position="301"/>
        <end position="320"/>
    </location>
</feature>
<accession>A0ABS8Y9L2</accession>
<evidence type="ECO:0000256" key="5">
    <source>
        <dbReference type="ARBA" id="ARBA00022692"/>
    </source>
</evidence>
<name>A0ABS8Y9L2_9BACL</name>
<evidence type="ECO:0000256" key="4">
    <source>
        <dbReference type="ARBA" id="ARBA00022544"/>
    </source>
</evidence>